<evidence type="ECO:0000313" key="3">
    <source>
        <dbReference type="EMBL" id="KAA8631377.1"/>
    </source>
</evidence>
<protein>
    <submittedName>
        <fullName evidence="3">Uncharacterized protein</fullName>
    </submittedName>
</protein>
<organism evidence="3 4">
    <name type="scientific">Sordaria macrospora</name>
    <dbReference type="NCBI Taxonomy" id="5147"/>
    <lineage>
        <taxon>Eukaryota</taxon>
        <taxon>Fungi</taxon>
        <taxon>Dikarya</taxon>
        <taxon>Ascomycota</taxon>
        <taxon>Pezizomycotina</taxon>
        <taxon>Sordariomycetes</taxon>
        <taxon>Sordariomycetidae</taxon>
        <taxon>Sordariales</taxon>
        <taxon>Sordariaceae</taxon>
        <taxon>Sordaria</taxon>
    </lineage>
</organism>
<comment type="caution">
    <text evidence="3">The sequence shown here is derived from an EMBL/GenBank/DDBJ whole genome shotgun (WGS) entry which is preliminary data.</text>
</comment>
<dbReference type="PANTHER" id="PTHR37544:SF3">
    <property type="entry name" value="SPRAY"/>
    <property type="match status" value="1"/>
</dbReference>
<keyword evidence="2" id="KW-0812">Transmembrane</keyword>
<name>A0A8S8ZKQ1_SORMA</name>
<dbReference type="VEuPathDB" id="FungiDB:SMAC_08361"/>
<feature type="transmembrane region" description="Helical" evidence="2">
    <location>
        <begin position="483"/>
        <end position="503"/>
    </location>
</feature>
<dbReference type="Proteomes" id="UP000433876">
    <property type="component" value="Unassembled WGS sequence"/>
</dbReference>
<proteinExistence type="predicted"/>
<feature type="transmembrane region" description="Helical" evidence="2">
    <location>
        <begin position="606"/>
        <end position="628"/>
    </location>
</feature>
<gene>
    <name evidence="3" type="ORF">SMACR_08361</name>
</gene>
<dbReference type="AlphaFoldDB" id="A0A8S8ZKQ1"/>
<feature type="compositionally biased region" description="Polar residues" evidence="1">
    <location>
        <begin position="572"/>
        <end position="581"/>
    </location>
</feature>
<feature type="transmembrane region" description="Helical" evidence="2">
    <location>
        <begin position="48"/>
        <end position="68"/>
    </location>
</feature>
<feature type="region of interest" description="Disordered" evidence="1">
    <location>
        <begin position="572"/>
        <end position="592"/>
    </location>
</feature>
<keyword evidence="2" id="KW-1133">Transmembrane helix</keyword>
<dbReference type="PANTHER" id="PTHR37544">
    <property type="entry name" value="SPRAY-RELATED"/>
    <property type="match status" value="1"/>
</dbReference>
<sequence length="1213" mass="134819">MRAPTLATFIVVTLAMAGISEFLAQRSEREGGLALSDCSECLSGLSTFGYLYAPTIVSVLYGLVWTWIDLDIRRIQPWLELSRPEGATADSSLLLNYPFSFLAFVPFSAGKRRHWPVFFSGIASMMIFWGTTPLLGAIFGVKSVAVVTTAPMAISATLPSLEDQTYKIDTSMLYGTYGVAWLNQSYPAFTTSDYAVVPFAPTIVGSRNRTEESWTATTQMLSTDLDCWPASITTTPNDRSFVFDNERGCNTTVAFFQTSPFPDVNNVSVVLYIGYHGDAHLDYQLKQPKCSTNTSHQFLAVYADQTRDSLGNVVYKNITGSFCETRYHKQQVSVAVSADTNKPLDGSLSYLGPKEQLGEDEFNSTALEFLLNTGKPFTTYGNFEFPTPVRDFAACTTLEPFGALSKKDVAWPVTNMVNTALGLSDRPVKQWRDSKTLEDSFRTAHKAAFAVAVSNLLTPVQVSNGDDVSVKRTMYGVVVNRTIAYVFEGLLLAVAFLIAAVWYTSARAASNLSDDPATIGFTLRALQRSRALLGRFAMEDCTGTPELKKSLLNERFNLELDNDQSILDIINSSFSRPSTPESELKDDSSSDRRRDIKYAATQPRDLHPATGLIVILVILTALTVLAYLKKQEQALNGLSRPTENFTVLQILENYIPTVFSTLLEPFLVVLTRIICILQPFNELRKGRRGPESTLEARYTSLPPQLVLWRALKSQHFLLVSLCAITLLANVVTVSLGGIFNEAPVAVEYPLRFAEAQRGALTRDTIMDPVYTQHVTSGHTYDHFYATWSNLSTNTTLPPWTTHKHAFLPVVLPQEIQKEGVFRTQLRGFGVDSKCTPLSSSKSASESYANLTYVRGGREKPTYLFHRDNGSWTECFPQMSMTGPDPAGRSAREFASGLQPDPLGPWSLPPSDKSGFCEDKIALGWLRINSNDSSEIIQSTFMTCEATLKTAVFNVTFDHTGRILNSTQAGEFDDIELFMTRNQSQILVREANGLITNVGRTGPSLYPLGWHNTSIATDWFNYLLKFYLNTTDLVDPQKDVPDVDVLIPAVQDLYQRLFAVLLGQNLPMFESVDTANGDAVVDGVWLGTETRIFLDDNAFIISVVILSLNVVVLTAIYWRRKKSYLPRFPSTIGSLIGYVAASRAVRHYGEDYDVKTSASRTMSSFKSFSQSTYSFGRYIGVDGNLHLGIEMDPFVVTIDETMREGRKRWYKRGK</sequence>
<evidence type="ECO:0000313" key="4">
    <source>
        <dbReference type="Proteomes" id="UP000433876"/>
    </source>
</evidence>
<dbReference type="OMA" id="WVHLQRG"/>
<evidence type="ECO:0000256" key="1">
    <source>
        <dbReference type="SAM" id="MobiDB-lite"/>
    </source>
</evidence>
<feature type="transmembrane region" description="Helical" evidence="2">
    <location>
        <begin position="117"/>
        <end position="141"/>
    </location>
</feature>
<evidence type="ECO:0000256" key="2">
    <source>
        <dbReference type="SAM" id="Phobius"/>
    </source>
</evidence>
<accession>A0A8S8ZKQ1</accession>
<dbReference type="EMBL" id="NMPR01000078">
    <property type="protein sequence ID" value="KAA8631377.1"/>
    <property type="molecule type" value="Genomic_DNA"/>
</dbReference>
<keyword evidence="2" id="KW-0472">Membrane</keyword>
<feature type="transmembrane region" description="Helical" evidence="2">
    <location>
        <begin position="716"/>
        <end position="739"/>
    </location>
</feature>
<dbReference type="Pfam" id="PF11915">
    <property type="entry name" value="DUF3433"/>
    <property type="match status" value="2"/>
</dbReference>
<feature type="compositionally biased region" description="Basic and acidic residues" evidence="1">
    <location>
        <begin position="582"/>
        <end position="592"/>
    </location>
</feature>
<feature type="transmembrane region" description="Helical" evidence="2">
    <location>
        <begin position="1097"/>
        <end position="1117"/>
    </location>
</feature>
<dbReference type="InterPro" id="IPR021840">
    <property type="entry name" value="DUF3433"/>
</dbReference>
<reference evidence="3 4" key="1">
    <citation type="submission" date="2017-07" db="EMBL/GenBank/DDBJ databases">
        <title>Genome sequence of the Sordaria macrospora wild type strain R19027.</title>
        <authorList>
            <person name="Nowrousian M."/>
            <person name="Teichert I."/>
            <person name="Kueck U."/>
        </authorList>
    </citation>
    <scope>NUCLEOTIDE SEQUENCE [LARGE SCALE GENOMIC DNA]</scope>
    <source>
        <strain evidence="3 4">R19027</strain>
        <tissue evidence="3">Mycelium</tissue>
    </source>
</reference>